<gene>
    <name evidence="4" type="ORF">ATW55_10835</name>
</gene>
<proteinExistence type="predicted"/>
<feature type="domain" description="GFO/IDH/MocA-like oxidoreductase" evidence="3">
    <location>
        <begin position="131"/>
        <end position="261"/>
    </location>
</feature>
<evidence type="ECO:0000313" key="5">
    <source>
        <dbReference type="Proteomes" id="UP000053557"/>
    </source>
</evidence>
<organism evidence="4 5">
    <name type="scientific">Ferroacidibacillus organovorans</name>
    <dbReference type="NCBI Taxonomy" id="1765683"/>
    <lineage>
        <taxon>Bacteria</taxon>
        <taxon>Bacillati</taxon>
        <taxon>Bacillota</taxon>
        <taxon>Bacilli</taxon>
        <taxon>Bacillales</taxon>
        <taxon>Alicyclobacillaceae</taxon>
        <taxon>Ferroacidibacillus</taxon>
    </lineage>
</organism>
<dbReference type="InterPro" id="IPR055170">
    <property type="entry name" value="GFO_IDH_MocA-like_dom"/>
</dbReference>
<evidence type="ECO:0000256" key="1">
    <source>
        <dbReference type="ARBA" id="ARBA00023002"/>
    </source>
</evidence>
<keyword evidence="5" id="KW-1185">Reference proteome</keyword>
<dbReference type="GO" id="GO:0000166">
    <property type="term" value="F:nucleotide binding"/>
    <property type="evidence" value="ECO:0007669"/>
    <property type="project" value="InterPro"/>
</dbReference>
<dbReference type="PANTHER" id="PTHR43818">
    <property type="entry name" value="BCDNA.GH03377"/>
    <property type="match status" value="1"/>
</dbReference>
<name>A0A101XQ41_9BACL</name>
<dbReference type="AlphaFoldDB" id="A0A101XQ41"/>
<dbReference type="SUPFAM" id="SSF55347">
    <property type="entry name" value="Glyceraldehyde-3-phosphate dehydrogenase-like, C-terminal domain"/>
    <property type="match status" value="1"/>
</dbReference>
<protein>
    <recommendedName>
        <fullName evidence="6">Oxidoreductase</fullName>
    </recommendedName>
</protein>
<sequence>MGIRVGIIGTGYGARVHAPVLLKHPDYELVALSGVRPGRARAEAERLSIPQAFDDWKKMIEESALEMVVIASEPMVHADMTTASLEAGVHVLCEKPPALNLAEVKAMKRVADVKDRHLFINFEWRYLPERQAIKRLLEEGSLGDVIHVHWREARGMLDRIREAENTWLWKAERGGGMLGAIGSHMIDALHHWFGDLETVQGQLVRQIKTRRGEHGPEESTADDSFMFLGMFQKGGTCSAQFISSAIGVEPRLEIFGTKGTLVLEGNLLRIATPPSAEFKDVELPKRMDESGFPAAIQAYIHPQWTLYTELARALVGEKRDSLPDFDDAIRVQSVLDQLRK</sequence>
<keyword evidence="1" id="KW-0560">Oxidoreductase</keyword>
<dbReference type="Pfam" id="PF01408">
    <property type="entry name" value="GFO_IDH_MocA"/>
    <property type="match status" value="1"/>
</dbReference>
<evidence type="ECO:0000259" key="2">
    <source>
        <dbReference type="Pfam" id="PF01408"/>
    </source>
</evidence>
<feature type="domain" description="Gfo/Idh/MocA-like oxidoreductase N-terminal" evidence="2">
    <location>
        <begin position="3"/>
        <end position="122"/>
    </location>
</feature>
<dbReference type="InterPro" id="IPR000683">
    <property type="entry name" value="Gfo/Idh/MocA-like_OxRdtase_N"/>
</dbReference>
<evidence type="ECO:0000259" key="3">
    <source>
        <dbReference type="Pfam" id="PF22725"/>
    </source>
</evidence>
<dbReference type="SUPFAM" id="SSF51735">
    <property type="entry name" value="NAD(P)-binding Rossmann-fold domains"/>
    <property type="match status" value="1"/>
</dbReference>
<dbReference type="Pfam" id="PF22725">
    <property type="entry name" value="GFO_IDH_MocA_C3"/>
    <property type="match status" value="1"/>
</dbReference>
<dbReference type="EMBL" id="LPVJ01000052">
    <property type="protein sequence ID" value="KUO95347.1"/>
    <property type="molecule type" value="Genomic_DNA"/>
</dbReference>
<dbReference type="Gene3D" id="3.40.50.720">
    <property type="entry name" value="NAD(P)-binding Rossmann-like Domain"/>
    <property type="match status" value="1"/>
</dbReference>
<dbReference type="RefSeq" id="WP_067717428.1">
    <property type="nucleotide sequence ID" value="NZ_LPVJ01000052.1"/>
</dbReference>
<dbReference type="Gene3D" id="3.30.360.10">
    <property type="entry name" value="Dihydrodipicolinate Reductase, domain 2"/>
    <property type="match status" value="1"/>
</dbReference>
<dbReference type="OrthoDB" id="9815825at2"/>
<dbReference type="GO" id="GO:0016491">
    <property type="term" value="F:oxidoreductase activity"/>
    <property type="evidence" value="ECO:0007669"/>
    <property type="project" value="UniProtKB-KW"/>
</dbReference>
<comment type="caution">
    <text evidence="4">The sequence shown here is derived from an EMBL/GenBank/DDBJ whole genome shotgun (WGS) entry which is preliminary data.</text>
</comment>
<dbReference type="InterPro" id="IPR036291">
    <property type="entry name" value="NAD(P)-bd_dom_sf"/>
</dbReference>
<evidence type="ECO:0000313" key="4">
    <source>
        <dbReference type="EMBL" id="KUO95347.1"/>
    </source>
</evidence>
<dbReference type="PANTHER" id="PTHR43818:SF11">
    <property type="entry name" value="BCDNA.GH03377"/>
    <property type="match status" value="1"/>
</dbReference>
<reference evidence="4 5" key="1">
    <citation type="submission" date="2015-12" db="EMBL/GenBank/DDBJ databases">
        <title>Draft genome sequence of Acidibacillus ferrooxidans ITV001, isolated from a chalcopyrite acid mine drainage site in Brazil.</title>
        <authorList>
            <person name="Dall'Agnol H."/>
            <person name="Nancucheo I."/>
            <person name="Johnson B."/>
            <person name="Oliveira R."/>
            <person name="Leite L."/>
            <person name="Pylro V."/>
            <person name="Nunes G.L."/>
            <person name="Tzotzos G."/>
            <person name="Fernandes G.R."/>
            <person name="Dutra J."/>
            <person name="Orellana S.C."/>
            <person name="Oliveira G."/>
        </authorList>
    </citation>
    <scope>NUCLEOTIDE SEQUENCE [LARGE SCALE GENOMIC DNA]</scope>
    <source>
        <strain evidence="5">ITV01</strain>
    </source>
</reference>
<dbReference type="InterPro" id="IPR050463">
    <property type="entry name" value="Gfo/Idh/MocA_oxidrdct_glycsds"/>
</dbReference>
<accession>A0A101XQ41</accession>
<dbReference type="Proteomes" id="UP000053557">
    <property type="component" value="Unassembled WGS sequence"/>
</dbReference>
<evidence type="ECO:0008006" key="6">
    <source>
        <dbReference type="Google" id="ProtNLM"/>
    </source>
</evidence>